<dbReference type="Proteomes" id="UP001299608">
    <property type="component" value="Unassembled WGS sequence"/>
</dbReference>
<dbReference type="InterPro" id="IPR004090">
    <property type="entry name" value="Chemotax_Me-accpt_rcpt"/>
</dbReference>
<dbReference type="Proteomes" id="UP000669239">
    <property type="component" value="Unassembled WGS sequence"/>
</dbReference>
<keyword evidence="3" id="KW-0807">Transducer</keyword>
<dbReference type="GO" id="GO:0004888">
    <property type="term" value="F:transmembrane signaling receptor activity"/>
    <property type="evidence" value="ECO:0007669"/>
    <property type="project" value="InterPro"/>
</dbReference>
<reference evidence="7" key="3">
    <citation type="submission" date="2022-01" db="EMBL/GenBank/DDBJ databases">
        <title>Collection of gut derived symbiotic bacterial strains cultured from healthy donors.</title>
        <authorList>
            <person name="Lin H."/>
            <person name="Kohout C."/>
            <person name="Waligurski E."/>
            <person name="Pamer E.G."/>
        </authorList>
    </citation>
    <scope>NUCLEOTIDE SEQUENCE</scope>
    <source>
        <strain evidence="7">DFI.6.55</strain>
    </source>
</reference>
<feature type="transmembrane region" description="Helical" evidence="4">
    <location>
        <begin position="278"/>
        <end position="299"/>
    </location>
</feature>
<proteinExistence type="inferred from homology"/>
<dbReference type="SMART" id="SM00283">
    <property type="entry name" value="MA"/>
    <property type="match status" value="1"/>
</dbReference>
<feature type="domain" description="Methyl-accepting transducer" evidence="5">
    <location>
        <begin position="404"/>
        <end position="633"/>
    </location>
</feature>
<gene>
    <name evidence="8" type="ORF">G5B36_23605</name>
    <name evidence="7" type="ORF">L0N08_12960</name>
</gene>
<dbReference type="SUPFAM" id="SSF58104">
    <property type="entry name" value="Methyl-accepting chemotaxis protein (MCP) signaling domain"/>
    <property type="match status" value="1"/>
</dbReference>
<reference evidence="8 9" key="1">
    <citation type="journal article" date="2020" name="Cell Host Microbe">
        <title>Functional and Genomic Variation between Human-Derived Isolates of Lachnospiraceae Reveals Inter- and Intra-Species Diversity.</title>
        <authorList>
            <person name="Sorbara M.T."/>
            <person name="Littmann E.R."/>
            <person name="Fontana E."/>
            <person name="Moody T.U."/>
            <person name="Kohout C.E."/>
            <person name="Gjonbalaj M."/>
            <person name="Eaton V."/>
            <person name="Seok R."/>
            <person name="Leiner I.M."/>
            <person name="Pamer E.G."/>
        </authorList>
    </citation>
    <scope>NUCLEOTIDE SEQUENCE [LARGE SCALE GENOMIC DNA]</scope>
    <source>
        <strain evidence="8 9">MSK.1.17</strain>
    </source>
</reference>
<dbReference type="PROSITE" id="PS50111">
    <property type="entry name" value="CHEMOTAXIS_TRANSDUC_2"/>
    <property type="match status" value="1"/>
</dbReference>
<dbReference type="PROSITE" id="PS50885">
    <property type="entry name" value="HAMP"/>
    <property type="match status" value="1"/>
</dbReference>
<keyword evidence="4" id="KW-1133">Transmembrane helix</keyword>
<comment type="caution">
    <text evidence="7">The sequence shown here is derived from an EMBL/GenBank/DDBJ whole genome shotgun (WGS) entry which is preliminary data.</text>
</comment>
<evidence type="ECO:0000313" key="7">
    <source>
        <dbReference type="EMBL" id="MCG4746327.1"/>
    </source>
</evidence>
<dbReference type="GO" id="GO:0005886">
    <property type="term" value="C:plasma membrane"/>
    <property type="evidence" value="ECO:0007669"/>
    <property type="project" value="TreeGrafter"/>
</dbReference>
<dbReference type="RefSeq" id="WP_165642902.1">
    <property type="nucleotide sequence ID" value="NZ_CAXTHN010000011.1"/>
</dbReference>
<evidence type="ECO:0000256" key="2">
    <source>
        <dbReference type="ARBA" id="ARBA00029447"/>
    </source>
</evidence>
<dbReference type="PANTHER" id="PTHR43531:SF11">
    <property type="entry name" value="METHYL-ACCEPTING CHEMOTAXIS PROTEIN 3"/>
    <property type="match status" value="1"/>
</dbReference>
<dbReference type="Gene3D" id="6.10.340.10">
    <property type="match status" value="1"/>
</dbReference>
<evidence type="ECO:0000256" key="1">
    <source>
        <dbReference type="ARBA" id="ARBA00022500"/>
    </source>
</evidence>
<dbReference type="Gene3D" id="1.10.287.950">
    <property type="entry name" value="Methyl-accepting chemotaxis protein"/>
    <property type="match status" value="1"/>
</dbReference>
<comment type="similarity">
    <text evidence="2">Belongs to the methyl-accepting chemotaxis (MCP) protein family.</text>
</comment>
<dbReference type="GO" id="GO:0006935">
    <property type="term" value="P:chemotaxis"/>
    <property type="evidence" value="ECO:0007669"/>
    <property type="project" value="UniProtKB-KW"/>
</dbReference>
<evidence type="ECO:0000313" key="10">
    <source>
        <dbReference type="Proteomes" id="UP001299608"/>
    </source>
</evidence>
<dbReference type="CDD" id="cd11386">
    <property type="entry name" value="MCP_signal"/>
    <property type="match status" value="1"/>
</dbReference>
<dbReference type="EMBL" id="JAAITT010000045">
    <property type="protein sequence ID" value="NSJ51667.1"/>
    <property type="molecule type" value="Genomic_DNA"/>
</dbReference>
<dbReference type="InterPro" id="IPR051310">
    <property type="entry name" value="MCP_chemotaxis"/>
</dbReference>
<evidence type="ECO:0000256" key="4">
    <source>
        <dbReference type="SAM" id="Phobius"/>
    </source>
</evidence>
<dbReference type="CDD" id="cd12912">
    <property type="entry name" value="PDC2_MCP_like"/>
    <property type="match status" value="1"/>
</dbReference>
<dbReference type="EMBL" id="JAKNGE010000014">
    <property type="protein sequence ID" value="MCG4746327.1"/>
    <property type="molecule type" value="Genomic_DNA"/>
</dbReference>
<evidence type="ECO:0000259" key="6">
    <source>
        <dbReference type="PROSITE" id="PS50885"/>
    </source>
</evidence>
<organism evidence="7 10">
    <name type="scientific">Enterocloster aldenensis</name>
    <dbReference type="NCBI Taxonomy" id="358742"/>
    <lineage>
        <taxon>Bacteria</taxon>
        <taxon>Bacillati</taxon>
        <taxon>Bacillota</taxon>
        <taxon>Clostridia</taxon>
        <taxon>Lachnospirales</taxon>
        <taxon>Lachnospiraceae</taxon>
        <taxon>Enterocloster</taxon>
    </lineage>
</organism>
<dbReference type="Pfam" id="PF00015">
    <property type="entry name" value="MCPsignal"/>
    <property type="match status" value="1"/>
</dbReference>
<evidence type="ECO:0000313" key="9">
    <source>
        <dbReference type="Proteomes" id="UP000669239"/>
    </source>
</evidence>
<dbReference type="PRINTS" id="PR00260">
    <property type="entry name" value="CHEMTRNSDUCR"/>
</dbReference>
<dbReference type="Gene3D" id="3.30.450.20">
    <property type="entry name" value="PAS domain"/>
    <property type="match status" value="1"/>
</dbReference>
<protein>
    <submittedName>
        <fullName evidence="8">HAMP domain-containing protein</fullName>
    </submittedName>
    <submittedName>
        <fullName evidence="7">Methyl-accepting chemotaxis protein</fullName>
    </submittedName>
</protein>
<keyword evidence="1" id="KW-0145">Chemotaxis</keyword>
<feature type="domain" description="HAMP" evidence="6">
    <location>
        <begin position="301"/>
        <end position="354"/>
    </location>
</feature>
<keyword evidence="9" id="KW-1185">Reference proteome</keyword>
<keyword evidence="4" id="KW-0472">Membrane</keyword>
<reference evidence="8" key="2">
    <citation type="submission" date="2020-02" db="EMBL/GenBank/DDBJ databases">
        <authorList>
            <person name="Littmann E."/>
            <person name="Sorbara M."/>
        </authorList>
    </citation>
    <scope>NUCLEOTIDE SEQUENCE</scope>
    <source>
        <strain evidence="8">MSK.1.17</strain>
    </source>
</reference>
<dbReference type="AlphaFoldDB" id="A0AAW5BWR2"/>
<dbReference type="PANTHER" id="PTHR43531">
    <property type="entry name" value="PROTEIN ICFG"/>
    <property type="match status" value="1"/>
</dbReference>
<dbReference type="SMART" id="SM00304">
    <property type="entry name" value="HAMP"/>
    <property type="match status" value="2"/>
</dbReference>
<dbReference type="InterPro" id="IPR003660">
    <property type="entry name" value="HAMP_dom"/>
</dbReference>
<evidence type="ECO:0000259" key="5">
    <source>
        <dbReference type="PROSITE" id="PS50111"/>
    </source>
</evidence>
<dbReference type="InterPro" id="IPR004089">
    <property type="entry name" value="MCPsignal_dom"/>
</dbReference>
<evidence type="ECO:0000256" key="3">
    <source>
        <dbReference type="PROSITE-ProRule" id="PRU00284"/>
    </source>
</evidence>
<keyword evidence="4" id="KW-0812">Transmembrane</keyword>
<dbReference type="Pfam" id="PF00672">
    <property type="entry name" value="HAMP"/>
    <property type="match status" value="1"/>
</dbReference>
<accession>A0AAW5BWR2</accession>
<evidence type="ECO:0000313" key="8">
    <source>
        <dbReference type="EMBL" id="NSJ51667.1"/>
    </source>
</evidence>
<sequence length="649" mass="69041">MKTIRAKILSSIILITTVSLLITGGAASVMNYQSTVSTLQQTLQEAVVIAANQVSAEMKAQMNLVKEFAYNSVLWGDIDRDSKIDQLHSLRDNSGFDLIIMTDASGISLETRENMSGLEAFQHAKTTGSPFISDPVRLDGSEDMLVLFAAPVMRNNVFQGAIIAGKSASFLSDLVSTIHVGTGNAAVLNKSGDTIGFADYNLVLQKYNTQKEAKSDSKLERLAAIEYSMTQGNTGFADYYYAGQEKMMAYAPVPGTNGWSIDIAIVQSDFMGGTRQSLFITAFIMLAALIAASVLAIRLSTSIANPIKATAERLRKLAEGDLKSEISISANKDETGLLSSSLSQTVLDLRDIITDITLQLGELSQGNFCIDFHKNYKGDFQPIQDSITNITQSLNHTLSQISTAADQVSSGADQVSSGAQALSQGATEQASSIEELAATVNEISAHVGNTAQKAAGASAKTEENSLRMDQSKAEMEQMIRAMENINKSSGEIGKIIKTIEDIAFQTNILALNAAVEAARAGEAGKGFAVVADEVRSLAGKSAEAANDTTGMIEESIQAVKDGARIADETAQSLLSVVTESRIVSDDVQEIHSAAEQQARSIAQVTEGIDQISAVVQTNSATAQESAAASEELSAQAQILKDLVGRFKLR</sequence>
<name>A0AAW5BWR2_9FIRM</name>
<dbReference type="GO" id="GO:0007165">
    <property type="term" value="P:signal transduction"/>
    <property type="evidence" value="ECO:0007669"/>
    <property type="project" value="UniProtKB-KW"/>
</dbReference>